<keyword evidence="3" id="KW-0539">Nucleus</keyword>
<dbReference type="Proteomes" id="UP000019471">
    <property type="component" value="Unassembled WGS sequence"/>
</dbReference>
<name>W9WWG1_9EURO</name>
<dbReference type="OrthoDB" id="424974at2759"/>
<dbReference type="InterPro" id="IPR007219">
    <property type="entry name" value="XnlR_reg_dom"/>
</dbReference>
<protein>
    <recommendedName>
        <fullName evidence="5">Xylanolytic transcriptional activator regulatory domain-containing protein</fullName>
    </recommendedName>
</protein>
<keyword evidence="2" id="KW-0479">Metal-binding</keyword>
<dbReference type="STRING" id="1182543.W9WWG1"/>
<evidence type="ECO:0000256" key="4">
    <source>
        <dbReference type="SAM" id="MobiDB-lite"/>
    </source>
</evidence>
<dbReference type="RefSeq" id="XP_007743586.1">
    <property type="nucleotide sequence ID" value="XM_007745396.1"/>
</dbReference>
<keyword evidence="7" id="KW-1185">Reference proteome</keyword>
<feature type="region of interest" description="Disordered" evidence="4">
    <location>
        <begin position="157"/>
        <end position="180"/>
    </location>
</feature>
<organism evidence="6 7">
    <name type="scientific">Cladophialophora psammophila CBS 110553</name>
    <dbReference type="NCBI Taxonomy" id="1182543"/>
    <lineage>
        <taxon>Eukaryota</taxon>
        <taxon>Fungi</taxon>
        <taxon>Dikarya</taxon>
        <taxon>Ascomycota</taxon>
        <taxon>Pezizomycotina</taxon>
        <taxon>Eurotiomycetes</taxon>
        <taxon>Chaetothyriomycetidae</taxon>
        <taxon>Chaetothyriales</taxon>
        <taxon>Herpotrichiellaceae</taxon>
        <taxon>Cladophialophora</taxon>
    </lineage>
</organism>
<dbReference type="GeneID" id="19189513"/>
<dbReference type="eggNOG" id="ENOG502SIT3">
    <property type="taxonomic scope" value="Eukaryota"/>
</dbReference>
<evidence type="ECO:0000256" key="1">
    <source>
        <dbReference type="ARBA" id="ARBA00004123"/>
    </source>
</evidence>
<feature type="compositionally biased region" description="Low complexity" evidence="4">
    <location>
        <begin position="160"/>
        <end position="171"/>
    </location>
</feature>
<comment type="subcellular location">
    <subcellularLocation>
        <location evidence="1">Nucleus</location>
    </subcellularLocation>
</comment>
<proteinExistence type="predicted"/>
<gene>
    <name evidence="6" type="ORF">A1O5_04792</name>
</gene>
<sequence length="692" mass="77667">MAGIVCSYPPQARTVRRPKKAQGRSSSTPDAVLLERIEKLEGLLKERSILGENEPADIVADESSGERDERVTQVTDRSPHDTVTRRSSNLQTPGDRAAPGMYQYLAASPVNATELSWKPSGYSPPPETQRDGPAHLADGDEYWKRIEEECASEVFLKTPSSSKSDSNVGSSGPQKPPFQRARTGIAFPFQGSDGDVRLPLLSIRRRQVCWRRYLTNVDPILKILHKSTTQELILRRDENTLDAPSRALVQAICLLAVTSMSDADVAANFESDKESVAQHCTTLTEHALVSAKFLEARDLSTIQALLLFLYYLRCVHSPQLNAMCGMAVFLAVRAGLNRDGASSDLSCLEVELRRRTWWQLVNLVDHPDDFGLDYFPFSLGADTRLPLNVNDDELESQAVSPGEDRTGFTESSFCLMQYEVTRTFHQIKMDRVREPLGRKFRVEDADQHLQSSRELMRNKYLQGNGGMDASVAEYAADVIAMILAKRRVLMYIFPDRNRQGDLLPPGAQDHLFLLAIHVLELSRNLQTNRNSERWRWLSATYFQWSIAAFVVRNLTIRLPSPATNRAWRVVDGLLDLWPPVVRNCAKSNALRALLIDAMRARETRHLRGSHLPTWSGRDLCFIPPSPLRYQAVTEDKRTETPSGSDQLKWVNTLQEPVTGYALNQATGFDGLDASDFDVLDELSSGIDLGLLW</sequence>
<comment type="caution">
    <text evidence="6">The sequence shown here is derived from an EMBL/GenBank/DDBJ whole genome shotgun (WGS) entry which is preliminary data.</text>
</comment>
<evidence type="ECO:0000256" key="2">
    <source>
        <dbReference type="ARBA" id="ARBA00022723"/>
    </source>
</evidence>
<evidence type="ECO:0000256" key="3">
    <source>
        <dbReference type="ARBA" id="ARBA00023242"/>
    </source>
</evidence>
<feature type="compositionally biased region" description="Basic and acidic residues" evidence="4">
    <location>
        <begin position="64"/>
        <end position="84"/>
    </location>
</feature>
<dbReference type="GO" id="GO:0006351">
    <property type="term" value="P:DNA-templated transcription"/>
    <property type="evidence" value="ECO:0007669"/>
    <property type="project" value="InterPro"/>
</dbReference>
<reference evidence="6 7" key="1">
    <citation type="submission" date="2013-03" db="EMBL/GenBank/DDBJ databases">
        <title>The Genome Sequence of Cladophialophora psammophila CBS 110553.</title>
        <authorList>
            <consortium name="The Broad Institute Genomics Platform"/>
            <person name="Cuomo C."/>
            <person name="de Hoog S."/>
            <person name="Gorbushina A."/>
            <person name="Walker B."/>
            <person name="Young S.K."/>
            <person name="Zeng Q."/>
            <person name="Gargeya S."/>
            <person name="Fitzgerald M."/>
            <person name="Haas B."/>
            <person name="Abouelleil A."/>
            <person name="Allen A.W."/>
            <person name="Alvarado L."/>
            <person name="Arachchi H.M."/>
            <person name="Berlin A.M."/>
            <person name="Chapman S.B."/>
            <person name="Gainer-Dewar J."/>
            <person name="Goldberg J."/>
            <person name="Griggs A."/>
            <person name="Gujja S."/>
            <person name="Hansen M."/>
            <person name="Howarth C."/>
            <person name="Imamovic A."/>
            <person name="Ireland A."/>
            <person name="Larimer J."/>
            <person name="McCowan C."/>
            <person name="Murphy C."/>
            <person name="Pearson M."/>
            <person name="Poon T.W."/>
            <person name="Priest M."/>
            <person name="Roberts A."/>
            <person name="Saif S."/>
            <person name="Shea T."/>
            <person name="Sisk P."/>
            <person name="Sykes S."/>
            <person name="Wortman J."/>
            <person name="Nusbaum C."/>
            <person name="Birren B."/>
        </authorList>
    </citation>
    <scope>NUCLEOTIDE SEQUENCE [LARGE SCALE GENOMIC DNA]</scope>
    <source>
        <strain evidence="6 7">CBS 110553</strain>
    </source>
</reference>
<evidence type="ECO:0000313" key="6">
    <source>
        <dbReference type="EMBL" id="EXJ72288.1"/>
    </source>
</evidence>
<feature type="region of interest" description="Disordered" evidence="4">
    <location>
        <begin position="46"/>
        <end position="97"/>
    </location>
</feature>
<evidence type="ECO:0000259" key="5">
    <source>
        <dbReference type="Pfam" id="PF04082"/>
    </source>
</evidence>
<evidence type="ECO:0000313" key="7">
    <source>
        <dbReference type="Proteomes" id="UP000019471"/>
    </source>
</evidence>
<dbReference type="GO" id="GO:0005634">
    <property type="term" value="C:nucleus"/>
    <property type="evidence" value="ECO:0007669"/>
    <property type="project" value="UniProtKB-SubCell"/>
</dbReference>
<dbReference type="Pfam" id="PF04082">
    <property type="entry name" value="Fungal_trans"/>
    <property type="match status" value="1"/>
</dbReference>
<dbReference type="HOGENOM" id="CLU_004083_7_2_1"/>
<dbReference type="InterPro" id="IPR050613">
    <property type="entry name" value="Sec_Metabolite_Reg"/>
</dbReference>
<dbReference type="CDD" id="cd12148">
    <property type="entry name" value="fungal_TF_MHR"/>
    <property type="match status" value="1"/>
</dbReference>
<dbReference type="GO" id="GO:0003677">
    <property type="term" value="F:DNA binding"/>
    <property type="evidence" value="ECO:0007669"/>
    <property type="project" value="InterPro"/>
</dbReference>
<feature type="region of interest" description="Disordered" evidence="4">
    <location>
        <begin position="116"/>
        <end position="136"/>
    </location>
</feature>
<dbReference type="PANTHER" id="PTHR31001">
    <property type="entry name" value="UNCHARACTERIZED TRANSCRIPTIONAL REGULATORY PROTEIN"/>
    <property type="match status" value="1"/>
</dbReference>
<dbReference type="EMBL" id="AMGX01000006">
    <property type="protein sequence ID" value="EXJ72288.1"/>
    <property type="molecule type" value="Genomic_DNA"/>
</dbReference>
<accession>W9WWG1</accession>
<dbReference type="AlphaFoldDB" id="W9WWG1"/>
<feature type="region of interest" description="Disordered" evidence="4">
    <location>
        <begin position="1"/>
        <end position="31"/>
    </location>
</feature>
<dbReference type="GO" id="GO:0008270">
    <property type="term" value="F:zinc ion binding"/>
    <property type="evidence" value="ECO:0007669"/>
    <property type="project" value="InterPro"/>
</dbReference>
<feature type="domain" description="Xylanolytic transcriptional activator regulatory" evidence="5">
    <location>
        <begin position="212"/>
        <end position="359"/>
    </location>
</feature>
<dbReference type="PANTHER" id="PTHR31001:SF50">
    <property type="entry name" value="ZN(II)2CYS6 TRANSCRIPTION FACTOR (EUROFUNG)"/>
    <property type="match status" value="1"/>
</dbReference>